<evidence type="ECO:0000256" key="4">
    <source>
        <dbReference type="ARBA" id="ARBA00023136"/>
    </source>
</evidence>
<dbReference type="RefSeq" id="WP_214157383.1">
    <property type="nucleotide sequence ID" value="NZ_JAHBAY010000007.1"/>
</dbReference>
<dbReference type="PROSITE" id="PS50850">
    <property type="entry name" value="MFS"/>
    <property type="match status" value="1"/>
</dbReference>
<feature type="transmembrane region" description="Helical" evidence="6">
    <location>
        <begin position="346"/>
        <end position="368"/>
    </location>
</feature>
<keyword evidence="3 6" id="KW-1133">Transmembrane helix</keyword>
<evidence type="ECO:0000313" key="9">
    <source>
        <dbReference type="Proteomes" id="UP001197247"/>
    </source>
</evidence>
<evidence type="ECO:0000256" key="1">
    <source>
        <dbReference type="ARBA" id="ARBA00004651"/>
    </source>
</evidence>
<protein>
    <submittedName>
        <fullName evidence="8">MFS transporter</fullName>
    </submittedName>
</protein>
<dbReference type="PANTHER" id="PTHR23542">
    <property type="match status" value="1"/>
</dbReference>
<feature type="transmembrane region" description="Helical" evidence="6">
    <location>
        <begin position="178"/>
        <end position="195"/>
    </location>
</feature>
<feature type="transmembrane region" description="Helical" evidence="6">
    <location>
        <begin position="21"/>
        <end position="49"/>
    </location>
</feature>
<comment type="subcellular location">
    <subcellularLocation>
        <location evidence="1">Cell membrane</location>
        <topology evidence="1">Multi-pass membrane protein</topology>
    </subcellularLocation>
</comment>
<evidence type="ECO:0000313" key="8">
    <source>
        <dbReference type="EMBL" id="MBT0771113.1"/>
    </source>
</evidence>
<reference evidence="8 9" key="1">
    <citation type="submission" date="2021-05" db="EMBL/GenBank/DDBJ databases">
        <title>Kineosporia and Streptomyces sp. nov. two new marine actinobacteria isolated from Coral.</title>
        <authorList>
            <person name="Buangrab K."/>
            <person name="Sutthacheep M."/>
            <person name="Yeemin T."/>
            <person name="Harunari E."/>
            <person name="Igarashi Y."/>
            <person name="Kanchanasin P."/>
            <person name="Tanasupawat S."/>
            <person name="Phongsopitanun W."/>
        </authorList>
    </citation>
    <scope>NUCLEOTIDE SEQUENCE [LARGE SCALE GENOMIC DNA]</scope>
    <source>
        <strain evidence="8 9">J2-2</strain>
    </source>
</reference>
<dbReference type="Pfam" id="PF07690">
    <property type="entry name" value="MFS_1"/>
    <property type="match status" value="1"/>
</dbReference>
<keyword evidence="9" id="KW-1185">Reference proteome</keyword>
<keyword evidence="4 6" id="KW-0472">Membrane</keyword>
<dbReference type="InterPro" id="IPR036259">
    <property type="entry name" value="MFS_trans_sf"/>
</dbReference>
<organism evidence="8 9">
    <name type="scientific">Kineosporia corallincola</name>
    <dbReference type="NCBI Taxonomy" id="2835133"/>
    <lineage>
        <taxon>Bacteria</taxon>
        <taxon>Bacillati</taxon>
        <taxon>Actinomycetota</taxon>
        <taxon>Actinomycetes</taxon>
        <taxon>Kineosporiales</taxon>
        <taxon>Kineosporiaceae</taxon>
        <taxon>Kineosporia</taxon>
    </lineage>
</organism>
<dbReference type="InterPro" id="IPR011701">
    <property type="entry name" value="MFS"/>
</dbReference>
<proteinExistence type="predicted"/>
<evidence type="ECO:0000256" key="5">
    <source>
        <dbReference type="SAM" id="MobiDB-lite"/>
    </source>
</evidence>
<evidence type="ECO:0000256" key="6">
    <source>
        <dbReference type="SAM" id="Phobius"/>
    </source>
</evidence>
<evidence type="ECO:0000256" key="2">
    <source>
        <dbReference type="ARBA" id="ARBA00022692"/>
    </source>
</evidence>
<feature type="domain" description="Major facilitator superfamily (MFS) profile" evidence="7">
    <location>
        <begin position="177"/>
        <end position="434"/>
    </location>
</feature>
<evidence type="ECO:0000259" key="7">
    <source>
        <dbReference type="PROSITE" id="PS50850"/>
    </source>
</evidence>
<feature type="transmembrane region" description="Helical" evidence="6">
    <location>
        <begin position="262"/>
        <end position="282"/>
    </location>
</feature>
<dbReference type="PANTHER" id="PTHR23542:SF1">
    <property type="entry name" value="MAJOR FACILITATOR SUPERFAMILY (MFS) PROFILE DOMAIN-CONTAINING PROTEIN"/>
    <property type="match status" value="1"/>
</dbReference>
<dbReference type="InterPro" id="IPR020846">
    <property type="entry name" value="MFS_dom"/>
</dbReference>
<accession>A0ABS5TJU9</accession>
<dbReference type="Gene3D" id="1.20.1250.20">
    <property type="entry name" value="MFS general substrate transporter like domains"/>
    <property type="match status" value="1"/>
</dbReference>
<sequence length="434" mass="44491">MGEGRLRLVLLAPYRELLRRPLVLPLFVTGVLCRMPNSAATVAITVFVVSGLDRSYAQAGLVAAVMTVGAAIGAPWRGRLLDRIGLRRTVAPSVLVEGAVWFAVPFLPYHLILVTAFVGGLLSIPVYMVVRQGLSVLAAPSQQRAAFSLDSISTELSYLVGPAAGAALASTWSPTGTVLLVGGTTVAAGLGLMVFDPPLRRPHPDPVPGPTPGPTPAGRSDLVSPRLVATLAATVVALAVIGATDVSVVALSRESGQMHLTWVVFVAWSLSSMTGAVVFGALDRPVPVFALVLALCLLTAPAGLVPGIWWLALAIVPAGLLCAPAMAAAGAEVSRLVPEHRRGEALGWYGSAMTVGLAAGTPLAGWAIDRAGPAAGFALTGTIGAAVAVVGLMLIRLATDRPSSDAEPALAGEFATEHGAPSGVSPTRRQHTQV</sequence>
<feature type="transmembrane region" description="Helical" evidence="6">
    <location>
        <begin position="315"/>
        <end position="334"/>
    </location>
</feature>
<feature type="transmembrane region" description="Helical" evidence="6">
    <location>
        <begin position="289"/>
        <end position="309"/>
    </location>
</feature>
<dbReference type="SUPFAM" id="SSF103473">
    <property type="entry name" value="MFS general substrate transporter"/>
    <property type="match status" value="1"/>
</dbReference>
<name>A0ABS5TJU9_9ACTN</name>
<feature type="transmembrane region" description="Helical" evidence="6">
    <location>
        <begin position="227"/>
        <end position="250"/>
    </location>
</feature>
<feature type="transmembrane region" description="Helical" evidence="6">
    <location>
        <begin position="110"/>
        <end position="130"/>
    </location>
</feature>
<comment type="caution">
    <text evidence="8">The sequence shown here is derived from an EMBL/GenBank/DDBJ whole genome shotgun (WGS) entry which is preliminary data.</text>
</comment>
<dbReference type="EMBL" id="JAHBAY010000007">
    <property type="protein sequence ID" value="MBT0771113.1"/>
    <property type="molecule type" value="Genomic_DNA"/>
</dbReference>
<feature type="transmembrane region" description="Helical" evidence="6">
    <location>
        <begin position="55"/>
        <end position="74"/>
    </location>
</feature>
<feature type="region of interest" description="Disordered" evidence="5">
    <location>
        <begin position="414"/>
        <end position="434"/>
    </location>
</feature>
<gene>
    <name evidence="8" type="ORF">KIH74_19390</name>
</gene>
<feature type="transmembrane region" description="Helical" evidence="6">
    <location>
        <begin position="374"/>
        <end position="395"/>
    </location>
</feature>
<dbReference type="Proteomes" id="UP001197247">
    <property type="component" value="Unassembled WGS sequence"/>
</dbReference>
<evidence type="ECO:0000256" key="3">
    <source>
        <dbReference type="ARBA" id="ARBA00022989"/>
    </source>
</evidence>
<keyword evidence="2 6" id="KW-0812">Transmembrane</keyword>